<organism evidence="1 2">
    <name type="scientific">Chitinophaga barathri</name>
    <dbReference type="NCBI Taxonomy" id="1647451"/>
    <lineage>
        <taxon>Bacteria</taxon>
        <taxon>Pseudomonadati</taxon>
        <taxon>Bacteroidota</taxon>
        <taxon>Chitinophagia</taxon>
        <taxon>Chitinophagales</taxon>
        <taxon>Chitinophagaceae</taxon>
        <taxon>Chitinophaga</taxon>
    </lineage>
</organism>
<gene>
    <name evidence="1" type="ORF">EG028_20630</name>
</gene>
<keyword evidence="2" id="KW-1185">Reference proteome</keyword>
<dbReference type="RefSeq" id="WP_120518169.1">
    <property type="nucleotide sequence ID" value="NZ_QXZY01000011.1"/>
</dbReference>
<accession>A0A3N4MVV3</accession>
<evidence type="ECO:0000313" key="1">
    <source>
        <dbReference type="EMBL" id="RPD39523.1"/>
    </source>
</evidence>
<dbReference type="AlphaFoldDB" id="A0A3N4MVV3"/>
<name>A0A3N4MVV3_9BACT</name>
<evidence type="ECO:0008006" key="3">
    <source>
        <dbReference type="Google" id="ProtNLM"/>
    </source>
</evidence>
<dbReference type="Proteomes" id="UP000279089">
    <property type="component" value="Unassembled WGS sequence"/>
</dbReference>
<protein>
    <recommendedName>
        <fullName evidence="3">DUF2147 domain-containing protein</fullName>
    </recommendedName>
</protein>
<comment type="caution">
    <text evidence="1">The sequence shown here is derived from an EMBL/GenBank/DDBJ whole genome shotgun (WGS) entry which is preliminary data.</text>
</comment>
<sequence>MKILLISAAAMVFAFIKGEDKLTGRWETAPSEKGNVTGVVFKADNTFEGYVNKKPFATGRYTLENDLFTFVDNGCDGRQGIYRVIFFSGNDSLRLQPVADSCDQRKAGMSRLVMGRVKYRP</sequence>
<reference evidence="2" key="1">
    <citation type="submission" date="2018-11" db="EMBL/GenBank/DDBJ databases">
        <title>Chitinophaga lutea sp.nov., isolate from arsenic contaminated soil.</title>
        <authorList>
            <person name="Zong Y."/>
        </authorList>
    </citation>
    <scope>NUCLEOTIDE SEQUENCE [LARGE SCALE GENOMIC DNA]</scope>
    <source>
        <strain evidence="2">YLT18</strain>
    </source>
</reference>
<evidence type="ECO:0000313" key="2">
    <source>
        <dbReference type="Proteomes" id="UP000279089"/>
    </source>
</evidence>
<dbReference type="OrthoDB" id="674455at2"/>
<proteinExistence type="predicted"/>
<dbReference type="EMBL" id="RMBX01000011">
    <property type="protein sequence ID" value="RPD39523.1"/>
    <property type="molecule type" value="Genomic_DNA"/>
</dbReference>